<evidence type="ECO:0000256" key="7">
    <source>
        <dbReference type="ARBA" id="ARBA00022490"/>
    </source>
</evidence>
<dbReference type="InterPro" id="IPR011990">
    <property type="entry name" value="TPR-like_helical_dom_sf"/>
</dbReference>
<comment type="subcellular location">
    <subcellularLocation>
        <location evidence="2">Cytoplasmic vesicle</location>
        <location evidence="2">COPI-coated vesicle membrane</location>
        <topology evidence="2">Peripheral membrane protein</topology>
        <orientation evidence="2">Cytoplasmic side</orientation>
    </subcellularLocation>
    <subcellularLocation>
        <location evidence="1">Golgi apparatus membrane</location>
        <topology evidence="1">Peripheral membrane protein</topology>
        <orientation evidence="1">Cytoplasmic side</orientation>
    </subcellularLocation>
</comment>
<dbReference type="EMBL" id="JBBCAQ010000038">
    <property type="protein sequence ID" value="KAK7572028.1"/>
    <property type="molecule type" value="Genomic_DNA"/>
</dbReference>
<evidence type="ECO:0000313" key="15">
    <source>
        <dbReference type="EMBL" id="KAK7572028.1"/>
    </source>
</evidence>
<comment type="subunit">
    <text evidence="4">Oligomeric complex that consists of at least the alpha, beta, beta', gamma, delta, epsilon and zeta subunits.</text>
</comment>
<dbReference type="AlphaFoldDB" id="A0AAN9T3B3"/>
<keyword evidence="12 14" id="KW-0968">Cytoplasmic vesicle</keyword>
<dbReference type="Proteomes" id="UP001367676">
    <property type="component" value="Unassembled WGS sequence"/>
</dbReference>
<protein>
    <recommendedName>
        <fullName evidence="5 14">Coatomer subunit epsilon</fullName>
    </recommendedName>
</protein>
<evidence type="ECO:0000256" key="6">
    <source>
        <dbReference type="ARBA" id="ARBA00022448"/>
    </source>
</evidence>
<sequence length="301" mass="34669">MSNSQAQSDVDELFDVKNSYYIGNFQQCIKEAQKAKVSSADIKLERDIYLYFAYIAQKKYKIVIDEVNDKSPVELQALKLLAEYMLTPNRRASILDTFVGKFGSSEIENHYVILVGATMYFFDEQIEKALQLLHLDDHLESLSLTLQIYLHMSRTDLARRELKKMQDKDEDSTLTQLAQAWVNIFLGRDKLQDAYYTLQEIIDKYGSSISLLNCQAVCYIGQGKYEEADSVLQEAMEKDSNDANTLINSIVLSANISKFSEMGSRYLTQLRESYPDSPFVTEFNEKEKEFDHLCQEYGIMV</sequence>
<comment type="similarity">
    <text evidence="3 14">Belongs to the COPE family.</text>
</comment>
<dbReference type="Gene3D" id="1.25.40.10">
    <property type="entry name" value="Tetratricopeptide repeat domain"/>
    <property type="match status" value="1"/>
</dbReference>
<dbReference type="GO" id="GO:0015031">
    <property type="term" value="P:protein transport"/>
    <property type="evidence" value="ECO:0007669"/>
    <property type="project" value="UniProtKB-UniRule"/>
</dbReference>
<gene>
    <name evidence="15" type="ORF">V9T40_014500</name>
</gene>
<evidence type="ECO:0000256" key="3">
    <source>
        <dbReference type="ARBA" id="ARBA00008827"/>
    </source>
</evidence>
<keyword evidence="7 14" id="KW-0963">Cytoplasm</keyword>
<evidence type="ECO:0000256" key="2">
    <source>
        <dbReference type="ARBA" id="ARBA00004347"/>
    </source>
</evidence>
<dbReference type="Pfam" id="PF04733">
    <property type="entry name" value="Coatomer_E"/>
    <property type="match status" value="1"/>
</dbReference>
<evidence type="ECO:0000256" key="4">
    <source>
        <dbReference type="ARBA" id="ARBA00011775"/>
    </source>
</evidence>
<comment type="caution">
    <text evidence="15">The sequence shown here is derived from an EMBL/GenBank/DDBJ whole genome shotgun (WGS) entry which is preliminary data.</text>
</comment>
<dbReference type="InterPro" id="IPR006822">
    <property type="entry name" value="Coatomer_esu"/>
</dbReference>
<dbReference type="GO" id="GO:0006891">
    <property type="term" value="P:intra-Golgi vesicle-mediated transport"/>
    <property type="evidence" value="ECO:0007669"/>
    <property type="project" value="TreeGrafter"/>
</dbReference>
<evidence type="ECO:0000256" key="5">
    <source>
        <dbReference type="ARBA" id="ARBA00015828"/>
    </source>
</evidence>
<dbReference type="SUPFAM" id="SSF48452">
    <property type="entry name" value="TPR-like"/>
    <property type="match status" value="1"/>
</dbReference>
<dbReference type="PANTHER" id="PTHR10805:SF0">
    <property type="entry name" value="COATOMER SUBUNIT EPSILON"/>
    <property type="match status" value="1"/>
</dbReference>
<keyword evidence="11 14" id="KW-0472">Membrane</keyword>
<keyword evidence="6 14" id="KW-0813">Transport</keyword>
<evidence type="ECO:0000256" key="14">
    <source>
        <dbReference type="PIRNR" id="PIRNR016478"/>
    </source>
</evidence>
<keyword evidence="16" id="KW-1185">Reference proteome</keyword>
<keyword evidence="8 14" id="KW-0931">ER-Golgi transport</keyword>
<dbReference type="PANTHER" id="PTHR10805">
    <property type="entry name" value="COATOMER SUBUNIT EPSILON"/>
    <property type="match status" value="1"/>
</dbReference>
<keyword evidence="10 14" id="KW-0333">Golgi apparatus</keyword>
<dbReference type="GO" id="GO:0006888">
    <property type="term" value="P:endoplasmic reticulum to Golgi vesicle-mediated transport"/>
    <property type="evidence" value="ECO:0007669"/>
    <property type="project" value="TreeGrafter"/>
</dbReference>
<dbReference type="GO" id="GO:0030126">
    <property type="term" value="C:COPI vesicle coat"/>
    <property type="evidence" value="ECO:0007669"/>
    <property type="project" value="TreeGrafter"/>
</dbReference>
<dbReference type="GO" id="GO:0005198">
    <property type="term" value="F:structural molecule activity"/>
    <property type="evidence" value="ECO:0007669"/>
    <property type="project" value="UniProtKB-UniRule"/>
</dbReference>
<evidence type="ECO:0000313" key="16">
    <source>
        <dbReference type="Proteomes" id="UP001367676"/>
    </source>
</evidence>
<dbReference type="PIRSF" id="PIRSF016478">
    <property type="entry name" value="Coatomer_esu"/>
    <property type="match status" value="1"/>
</dbReference>
<evidence type="ECO:0000256" key="10">
    <source>
        <dbReference type="ARBA" id="ARBA00023034"/>
    </source>
</evidence>
<name>A0AAN9T3B3_9HEMI</name>
<accession>A0AAN9T3B3</accession>
<dbReference type="GO" id="GO:0000139">
    <property type="term" value="C:Golgi membrane"/>
    <property type="evidence" value="ECO:0007669"/>
    <property type="project" value="UniProtKB-SubCell"/>
</dbReference>
<evidence type="ECO:0000256" key="13">
    <source>
        <dbReference type="ARBA" id="ARBA00025582"/>
    </source>
</evidence>
<keyword evidence="9 14" id="KW-0653">Protein transport</keyword>
<comment type="function">
    <text evidence="13 14">The coatomer is a cytosolic protein complex that binds to dilysine motifs and reversibly associates with Golgi non-clathrin-coated vesicles, which further mediate biosynthetic protein transport from the ER, via the Golgi up to the trans Golgi network. The coatomer complex is required for budding from Golgi membranes, and is essential for the retrograde Golgi-to-ER transport of dilysine-tagged proteins.</text>
</comment>
<evidence type="ECO:0000256" key="9">
    <source>
        <dbReference type="ARBA" id="ARBA00022927"/>
    </source>
</evidence>
<dbReference type="GO" id="GO:0006890">
    <property type="term" value="P:retrograde vesicle-mediated transport, Golgi to endoplasmic reticulum"/>
    <property type="evidence" value="ECO:0007669"/>
    <property type="project" value="UniProtKB-UniRule"/>
</dbReference>
<evidence type="ECO:0000256" key="12">
    <source>
        <dbReference type="ARBA" id="ARBA00023329"/>
    </source>
</evidence>
<reference evidence="15 16" key="1">
    <citation type="submission" date="2024-03" db="EMBL/GenBank/DDBJ databases">
        <title>Adaptation during the transition from Ophiocordyceps entomopathogen to insect associate is accompanied by gene loss and intensified selection.</title>
        <authorList>
            <person name="Ward C.M."/>
            <person name="Onetto C.A."/>
            <person name="Borneman A.R."/>
        </authorList>
    </citation>
    <scope>NUCLEOTIDE SEQUENCE [LARGE SCALE GENOMIC DNA]</scope>
    <source>
        <strain evidence="15">AWRI1</strain>
        <tissue evidence="15">Single Adult Female</tissue>
    </source>
</reference>
<dbReference type="FunFam" id="1.25.40.10:FF:000140">
    <property type="entry name" value="Coatomer subunit epsilon"/>
    <property type="match status" value="1"/>
</dbReference>
<evidence type="ECO:0000256" key="1">
    <source>
        <dbReference type="ARBA" id="ARBA00004255"/>
    </source>
</evidence>
<proteinExistence type="inferred from homology"/>
<evidence type="ECO:0000256" key="8">
    <source>
        <dbReference type="ARBA" id="ARBA00022892"/>
    </source>
</evidence>
<organism evidence="15 16">
    <name type="scientific">Parthenolecanium corni</name>
    <dbReference type="NCBI Taxonomy" id="536013"/>
    <lineage>
        <taxon>Eukaryota</taxon>
        <taxon>Metazoa</taxon>
        <taxon>Ecdysozoa</taxon>
        <taxon>Arthropoda</taxon>
        <taxon>Hexapoda</taxon>
        <taxon>Insecta</taxon>
        <taxon>Pterygota</taxon>
        <taxon>Neoptera</taxon>
        <taxon>Paraneoptera</taxon>
        <taxon>Hemiptera</taxon>
        <taxon>Sternorrhyncha</taxon>
        <taxon>Coccoidea</taxon>
        <taxon>Coccidae</taxon>
        <taxon>Parthenolecanium</taxon>
    </lineage>
</organism>
<evidence type="ECO:0000256" key="11">
    <source>
        <dbReference type="ARBA" id="ARBA00023136"/>
    </source>
</evidence>